<name>A0A9N7NUT6_STRHE</name>
<feature type="region of interest" description="Disordered" evidence="2">
    <location>
        <begin position="44"/>
        <end position="92"/>
    </location>
</feature>
<feature type="region of interest" description="Disordered" evidence="2">
    <location>
        <begin position="406"/>
        <end position="443"/>
    </location>
</feature>
<feature type="region of interest" description="Disordered" evidence="2">
    <location>
        <begin position="1"/>
        <end position="26"/>
    </location>
</feature>
<keyword evidence="1" id="KW-0175">Coiled coil</keyword>
<feature type="compositionally biased region" description="Polar residues" evidence="2">
    <location>
        <begin position="80"/>
        <end position="89"/>
    </location>
</feature>
<dbReference type="OrthoDB" id="885191at2759"/>
<feature type="region of interest" description="Disordered" evidence="2">
    <location>
        <begin position="119"/>
        <end position="154"/>
    </location>
</feature>
<feature type="coiled-coil region" evidence="1">
    <location>
        <begin position="295"/>
        <end position="351"/>
    </location>
</feature>
<dbReference type="PANTHER" id="PTHR35116:SF2">
    <property type="entry name" value="ATP-DEPENDENT HELICASE FAMILY PROTEIN-RELATED"/>
    <property type="match status" value="1"/>
</dbReference>
<dbReference type="Gene3D" id="6.10.250.1310">
    <property type="match status" value="1"/>
</dbReference>
<dbReference type="GO" id="GO:0031507">
    <property type="term" value="P:heterochromatin formation"/>
    <property type="evidence" value="ECO:0007669"/>
    <property type="project" value="InterPro"/>
</dbReference>
<evidence type="ECO:0000256" key="1">
    <source>
        <dbReference type="SAM" id="Coils"/>
    </source>
</evidence>
<accession>A0A9N7NUT6</accession>
<dbReference type="InterPro" id="IPR039322">
    <property type="entry name" value="MOM1"/>
</dbReference>
<organism evidence="3 4">
    <name type="scientific">Striga hermonthica</name>
    <name type="common">Purple witchweed</name>
    <name type="synonym">Buchnera hermonthica</name>
    <dbReference type="NCBI Taxonomy" id="68872"/>
    <lineage>
        <taxon>Eukaryota</taxon>
        <taxon>Viridiplantae</taxon>
        <taxon>Streptophyta</taxon>
        <taxon>Embryophyta</taxon>
        <taxon>Tracheophyta</taxon>
        <taxon>Spermatophyta</taxon>
        <taxon>Magnoliopsida</taxon>
        <taxon>eudicotyledons</taxon>
        <taxon>Gunneridae</taxon>
        <taxon>Pentapetalae</taxon>
        <taxon>asterids</taxon>
        <taxon>lamiids</taxon>
        <taxon>Lamiales</taxon>
        <taxon>Orobanchaceae</taxon>
        <taxon>Buchnereae</taxon>
        <taxon>Striga</taxon>
    </lineage>
</organism>
<sequence>MNTVEAWDTRNCDHNEKEGSKGMAPCASKTKKLNGHGYKQWLKSQGMKAKGSDFSIEKRSEPSQSEVKGTEPNVLHKGENATTANSVSHPQEERLDFLLRRVKDADCAKESNITNDFTQVKNNLEENSEKQGRPCNMDKSEVKKEPENCNAHMSKSTEPNFVEYWVPVSLSEMLETAPRKRRKEEASAQTKPAPEKPRRKARNTLYEFPTIIKRKVRTKLRNQAETNKRRKASSWVNLQIPVLGRAPPSEHHSLPPTDERRTIGLSAIHDACVSRSSLNSEPPPAASPMAPQSVCEALEMELEVLQKEKNDLLKLHEEKKLQSKMACEKEIEDIRKKYDVLLQNAEAALLEEKGVLEAKCKKIEAHKSLAEAVMQTDTFVGRSVAEVTSNCSIDEMYKLFDQWSRSKPVRGPSKVVKPSEAEGPIQESLPSKPEVFHSPPNPMTSLASSLPIEQSLDTTNFQASLVAARLGPNQPLQGPGLMSQRSSLTPMVHIPRTLVGGQVSSASSMAIIPYNFSGNFQPGYRARSPAPHFRHMWRPQPIVPPGLPPFPCPEIFSPVSLPPLTSHVPGLQSTFSSFWASSPFARLPF</sequence>
<evidence type="ECO:0000313" key="4">
    <source>
        <dbReference type="Proteomes" id="UP001153555"/>
    </source>
</evidence>
<gene>
    <name evidence="3" type="ORF">SHERM_03596</name>
</gene>
<feature type="compositionally biased region" description="Basic and acidic residues" evidence="2">
    <location>
        <begin position="123"/>
        <end position="147"/>
    </location>
</feature>
<feature type="region of interest" description="Disordered" evidence="2">
    <location>
        <begin position="176"/>
        <end position="201"/>
    </location>
</feature>
<feature type="compositionally biased region" description="Basic and acidic residues" evidence="2">
    <location>
        <begin position="7"/>
        <end position="20"/>
    </location>
</feature>
<evidence type="ECO:0000256" key="2">
    <source>
        <dbReference type="SAM" id="MobiDB-lite"/>
    </source>
</evidence>
<protein>
    <submittedName>
        <fullName evidence="3">Uncharacterized protein</fullName>
    </submittedName>
</protein>
<dbReference type="PANTHER" id="PTHR35116">
    <property type="entry name" value="HELICASE PROTEIN MOM1"/>
    <property type="match status" value="1"/>
</dbReference>
<reference evidence="3" key="1">
    <citation type="submission" date="2019-12" db="EMBL/GenBank/DDBJ databases">
        <authorList>
            <person name="Scholes J."/>
        </authorList>
    </citation>
    <scope>NUCLEOTIDE SEQUENCE</scope>
</reference>
<dbReference type="Proteomes" id="UP001153555">
    <property type="component" value="Unassembled WGS sequence"/>
</dbReference>
<comment type="caution">
    <text evidence="3">The sequence shown here is derived from an EMBL/GenBank/DDBJ whole genome shotgun (WGS) entry which is preliminary data.</text>
</comment>
<keyword evidence="4" id="KW-1185">Reference proteome</keyword>
<proteinExistence type="predicted"/>
<evidence type="ECO:0000313" key="3">
    <source>
        <dbReference type="EMBL" id="CAA0836514.1"/>
    </source>
</evidence>
<dbReference type="AlphaFoldDB" id="A0A9N7NUT6"/>
<dbReference type="EMBL" id="CACSLK010030184">
    <property type="protein sequence ID" value="CAA0836514.1"/>
    <property type="molecule type" value="Genomic_DNA"/>
</dbReference>